<dbReference type="OMA" id="MVAVANP"/>
<comment type="subcellular location">
    <subcellularLocation>
        <location evidence="2">Cytoplasm</location>
        <location evidence="2">P-body</location>
    </subcellularLocation>
    <subcellularLocation>
        <location evidence="1">Nucleus</location>
    </subcellularLocation>
</comment>
<reference evidence="8" key="3">
    <citation type="submission" date="2025-09" db="UniProtKB">
        <authorList>
            <consortium name="Ensembl"/>
        </authorList>
    </citation>
    <scope>IDENTIFICATION</scope>
</reference>
<dbReference type="Ensembl" id="ENSCSAVT00000004195.1">
    <property type="protein sequence ID" value="ENSCSAVP00000004133.1"/>
    <property type="gene ID" value="ENSCSAVG00000002430.1"/>
</dbReference>
<evidence type="ECO:0000256" key="1">
    <source>
        <dbReference type="ARBA" id="ARBA00004123"/>
    </source>
</evidence>
<dbReference type="InterPro" id="IPR039900">
    <property type="entry name" value="Pat1-like"/>
</dbReference>
<dbReference type="eggNOG" id="KOG4592">
    <property type="taxonomic scope" value="Eukaryota"/>
</dbReference>
<organism evidence="8 9">
    <name type="scientific">Ciona savignyi</name>
    <name type="common">Pacific transparent sea squirt</name>
    <dbReference type="NCBI Taxonomy" id="51511"/>
    <lineage>
        <taxon>Eukaryota</taxon>
        <taxon>Metazoa</taxon>
        <taxon>Chordata</taxon>
        <taxon>Tunicata</taxon>
        <taxon>Ascidiacea</taxon>
        <taxon>Phlebobranchia</taxon>
        <taxon>Cionidae</taxon>
        <taxon>Ciona</taxon>
    </lineage>
</organism>
<evidence type="ECO:0000313" key="8">
    <source>
        <dbReference type="Ensembl" id="ENSCSAVP00000004133.1"/>
    </source>
</evidence>
<evidence type="ECO:0000256" key="4">
    <source>
        <dbReference type="ARBA" id="ARBA00022490"/>
    </source>
</evidence>
<dbReference type="GO" id="GO:0000932">
    <property type="term" value="C:P-body"/>
    <property type="evidence" value="ECO:0007669"/>
    <property type="project" value="UniProtKB-SubCell"/>
</dbReference>
<dbReference type="GeneTree" id="ENSGT00520000055649"/>
<reference evidence="9" key="1">
    <citation type="submission" date="2003-08" db="EMBL/GenBank/DDBJ databases">
        <authorList>
            <person name="Birren B."/>
            <person name="Nusbaum C."/>
            <person name="Abebe A."/>
            <person name="Abouelleil A."/>
            <person name="Adekoya E."/>
            <person name="Ait-zahra M."/>
            <person name="Allen N."/>
            <person name="Allen T."/>
            <person name="An P."/>
            <person name="Anderson M."/>
            <person name="Anderson S."/>
            <person name="Arachchi H."/>
            <person name="Armbruster J."/>
            <person name="Bachantsang P."/>
            <person name="Baldwin J."/>
            <person name="Barry A."/>
            <person name="Bayul T."/>
            <person name="Blitshsteyn B."/>
            <person name="Bloom T."/>
            <person name="Blye J."/>
            <person name="Boguslavskiy L."/>
            <person name="Borowsky M."/>
            <person name="Boukhgalter B."/>
            <person name="Brunache A."/>
            <person name="Butler J."/>
            <person name="Calixte N."/>
            <person name="Calvo S."/>
            <person name="Camarata J."/>
            <person name="Campo K."/>
            <person name="Chang J."/>
            <person name="Cheshatsang Y."/>
            <person name="Citroen M."/>
            <person name="Collymore A."/>
            <person name="Considine T."/>
            <person name="Cook A."/>
            <person name="Cooke P."/>
            <person name="Corum B."/>
            <person name="Cuomo C."/>
            <person name="David R."/>
            <person name="Dawoe T."/>
            <person name="Degray S."/>
            <person name="Dodge S."/>
            <person name="Dooley K."/>
            <person name="Dorje P."/>
            <person name="Dorjee K."/>
            <person name="Dorris L."/>
            <person name="Duffey N."/>
            <person name="Dupes A."/>
            <person name="Elkins T."/>
            <person name="Engels R."/>
            <person name="Erickson J."/>
            <person name="Farina A."/>
            <person name="Faro S."/>
            <person name="Ferreira P."/>
            <person name="Fischer H."/>
            <person name="Fitzgerald M."/>
            <person name="Foley K."/>
            <person name="Gage D."/>
            <person name="Galagan J."/>
            <person name="Gearin G."/>
            <person name="Gnerre S."/>
            <person name="Gnirke A."/>
            <person name="Goyette A."/>
            <person name="Graham J."/>
            <person name="Grandbois E."/>
            <person name="Gyaltsen K."/>
            <person name="Hafez N."/>
            <person name="Hagopian D."/>
            <person name="Hagos B."/>
            <person name="Hall J."/>
            <person name="Hatcher B."/>
            <person name="Heller A."/>
            <person name="Higgins H."/>
            <person name="Honan T."/>
            <person name="Horn A."/>
            <person name="Houde N."/>
            <person name="Hughes L."/>
            <person name="Hulme W."/>
            <person name="Husby E."/>
            <person name="Iliev I."/>
            <person name="Jaffe D."/>
            <person name="Jones C."/>
            <person name="Kamal M."/>
            <person name="Kamat A."/>
            <person name="Kamvysselis M."/>
            <person name="Karlsson E."/>
            <person name="Kells C."/>
            <person name="Kieu A."/>
            <person name="Kisner P."/>
            <person name="Kodira C."/>
            <person name="Kulbokas E."/>
            <person name="Labutti K."/>
            <person name="Lama D."/>
            <person name="Landers T."/>
            <person name="Leger J."/>
            <person name="Levine S."/>
            <person name="Lewis D."/>
            <person name="Lewis T."/>
            <person name="Lindblad-toh K."/>
            <person name="Liu X."/>
            <person name="Lokyitsang T."/>
            <person name="Lokyitsang Y."/>
            <person name="Lucien O."/>
            <person name="Lui A."/>
            <person name="Ma L.J."/>
            <person name="Mabbitt R."/>
            <person name="Macdonald J."/>
            <person name="Maclean C."/>
            <person name="Major J."/>
            <person name="Manning J."/>
            <person name="Marabella R."/>
            <person name="Maru K."/>
            <person name="Matthews C."/>
            <person name="Mauceli E."/>
            <person name="Mccarthy M."/>
            <person name="Mcdonough S."/>
            <person name="Mcghee T."/>
            <person name="Meldrim J."/>
            <person name="Meneus L."/>
            <person name="Mesirov J."/>
            <person name="Mihalev A."/>
            <person name="Mihova T."/>
            <person name="Mikkelsen T."/>
            <person name="Mlenga V."/>
            <person name="Moru K."/>
            <person name="Mozes J."/>
            <person name="Mulrain L."/>
            <person name="Munson G."/>
            <person name="Naylor J."/>
            <person name="Newes C."/>
            <person name="Nguyen C."/>
            <person name="Nguyen N."/>
            <person name="Nguyen T."/>
            <person name="Nicol R."/>
            <person name="Nielsen C."/>
            <person name="Nizzari M."/>
            <person name="Norbu C."/>
            <person name="Norbu N."/>
            <person name="O'donnell P."/>
            <person name="Okoawo O."/>
            <person name="O'leary S."/>
            <person name="Omotosho B."/>
            <person name="O'neill K."/>
            <person name="Osman S."/>
            <person name="Parker S."/>
            <person name="Perrin D."/>
            <person name="Phunkhang P."/>
            <person name="Piqani B."/>
            <person name="Purcell S."/>
            <person name="Rachupka T."/>
            <person name="Ramasamy U."/>
            <person name="Rameau R."/>
            <person name="Ray V."/>
            <person name="Raymond C."/>
            <person name="Retta R."/>
            <person name="Richardson S."/>
            <person name="Rise C."/>
            <person name="Rodriguez J."/>
            <person name="Rogers J."/>
            <person name="Rogov P."/>
            <person name="Rutman M."/>
            <person name="Schupbach R."/>
            <person name="Seaman C."/>
            <person name="Settipalli S."/>
            <person name="Sharpe T."/>
            <person name="Sheridan J."/>
            <person name="Sherpa N."/>
            <person name="Shi J."/>
            <person name="Smirnov S."/>
            <person name="Smith C."/>
            <person name="Sougnez C."/>
            <person name="Spencer B."/>
            <person name="Stalker J."/>
            <person name="Stange-thomann N."/>
            <person name="Stavropoulos S."/>
            <person name="Stetson K."/>
            <person name="Stone C."/>
            <person name="Stone S."/>
            <person name="Stubbs M."/>
            <person name="Talamas J."/>
            <person name="Tchuinga P."/>
            <person name="Tenzing P."/>
            <person name="Tesfaye S."/>
            <person name="Theodore J."/>
            <person name="Thoulutsang Y."/>
            <person name="Topham K."/>
            <person name="Towey S."/>
            <person name="Tsamla T."/>
            <person name="Tsomo N."/>
            <person name="Vallee D."/>
            <person name="Vassiliev H."/>
            <person name="Venkataraman V."/>
            <person name="Vinson J."/>
            <person name="Vo A."/>
            <person name="Wade C."/>
            <person name="Wang S."/>
            <person name="Wangchuk T."/>
            <person name="Wangdi T."/>
            <person name="Whittaker C."/>
            <person name="Wilkinson J."/>
            <person name="Wu Y."/>
            <person name="Wyman D."/>
            <person name="Yadav S."/>
            <person name="Yang S."/>
            <person name="Yang X."/>
            <person name="Yeager S."/>
            <person name="Yee E."/>
            <person name="Young G."/>
            <person name="Zainoun J."/>
            <person name="Zembeck L."/>
            <person name="Zimmer A."/>
            <person name="Zody M."/>
            <person name="Lander E."/>
        </authorList>
    </citation>
    <scope>NUCLEOTIDE SEQUENCE [LARGE SCALE GENOMIC DNA]</scope>
</reference>
<dbReference type="GO" id="GO:0005634">
    <property type="term" value="C:nucleus"/>
    <property type="evidence" value="ECO:0007669"/>
    <property type="project" value="UniProtKB-SubCell"/>
</dbReference>
<dbReference type="AlphaFoldDB" id="H2YFN5"/>
<dbReference type="Pfam" id="PF09770">
    <property type="entry name" value="PAT1"/>
    <property type="match status" value="1"/>
</dbReference>
<keyword evidence="6" id="KW-0539">Nucleus</keyword>
<dbReference type="HOGENOM" id="CLU_009778_0_0_1"/>
<dbReference type="PANTHER" id="PTHR21551">
    <property type="entry name" value="TOPOISOMERASE II-ASSOCIATED PROTEIN PAT1"/>
    <property type="match status" value="1"/>
</dbReference>
<evidence type="ECO:0000256" key="3">
    <source>
        <dbReference type="ARBA" id="ARBA00009138"/>
    </source>
</evidence>
<comment type="similarity">
    <text evidence="3">Belongs to the PAT1 family.</text>
</comment>
<keyword evidence="9" id="KW-1185">Reference proteome</keyword>
<dbReference type="GO" id="GO:0003723">
    <property type="term" value="F:RNA binding"/>
    <property type="evidence" value="ECO:0007669"/>
    <property type="project" value="UniProtKB-KW"/>
</dbReference>
<reference evidence="8" key="2">
    <citation type="submission" date="2025-08" db="UniProtKB">
        <authorList>
            <consortium name="Ensembl"/>
        </authorList>
    </citation>
    <scope>IDENTIFICATION</scope>
</reference>
<name>H2YFN5_CIOSA</name>
<accession>H2YFN5</accession>
<dbReference type="Proteomes" id="UP000007875">
    <property type="component" value="Unassembled WGS sequence"/>
</dbReference>
<dbReference type="STRING" id="51511.ENSCSAVP00000004133"/>
<evidence type="ECO:0000256" key="2">
    <source>
        <dbReference type="ARBA" id="ARBA00004201"/>
    </source>
</evidence>
<feature type="domain" description="mRNA decay factor PAT1" evidence="7">
    <location>
        <begin position="71"/>
        <end position="222"/>
    </location>
</feature>
<dbReference type="GO" id="GO:0000290">
    <property type="term" value="P:deadenylation-dependent decapping of nuclear-transcribed mRNA"/>
    <property type="evidence" value="ECO:0007669"/>
    <property type="project" value="InterPro"/>
</dbReference>
<protein>
    <recommendedName>
        <fullName evidence="7">mRNA decay factor PAT1 domain-containing protein</fullName>
    </recommendedName>
</protein>
<dbReference type="InParanoid" id="H2YFN5"/>
<evidence type="ECO:0000259" key="7">
    <source>
        <dbReference type="Pfam" id="PF09770"/>
    </source>
</evidence>
<dbReference type="InterPro" id="IPR019167">
    <property type="entry name" value="PAT1_dom"/>
</dbReference>
<evidence type="ECO:0000313" key="9">
    <source>
        <dbReference type="Proteomes" id="UP000007875"/>
    </source>
</evidence>
<dbReference type="GO" id="GO:0033962">
    <property type="term" value="P:P-body assembly"/>
    <property type="evidence" value="ECO:0007669"/>
    <property type="project" value="TreeGrafter"/>
</dbReference>
<dbReference type="PANTHER" id="PTHR21551:SF0">
    <property type="entry name" value="PROTEIN ASSOCIATED WITH TOPO II RELATED-1, ISOFORM A"/>
    <property type="match status" value="1"/>
</dbReference>
<keyword evidence="4" id="KW-0963">Cytoplasm</keyword>
<keyword evidence="5" id="KW-0694">RNA-binding</keyword>
<evidence type="ECO:0000256" key="5">
    <source>
        <dbReference type="ARBA" id="ARBA00022884"/>
    </source>
</evidence>
<sequence length="371" mass="42145">MNQKEKDWVIRIQMMALQSDRPEIDDYYYQNFIERRLREGRLASGSSKPQRLITPTKPNLENRKYVPVQFSNSLGKLTTSSVYNPRQIIDIIQSSNQDEDQTTSEGPDTRQALSKRLVVYKTIEKAYEIIVLMEELQTQIEMCPPNASARQSFGNNLDSKTRMMLEVLDMHDDKQFDLHDDPIFQVMKIRKGKKLIARCLHFLPQTHAITVVQSIFSHLAILIKRDAKDGVLHELYSPISDVLTSLNSSTFLQLSSLLSTFAITAAVKDQVGVSIVCKLLYEGSLLFDSGQAVGIEHWQKFVSDVSDIMVAVANPKEGSRHARPTTPSPLLENFPYQVFEVLSRHPTEKHTSEKIKSSVQQLISSTSFEAQ</sequence>
<evidence type="ECO:0000256" key="6">
    <source>
        <dbReference type="ARBA" id="ARBA00023242"/>
    </source>
</evidence>
<proteinExistence type="inferred from homology"/>